<organism evidence="2 3">
    <name type="scientific">Eisenbergiella massiliensis</name>
    <dbReference type="NCBI Taxonomy" id="1720294"/>
    <lineage>
        <taxon>Bacteria</taxon>
        <taxon>Bacillati</taxon>
        <taxon>Bacillota</taxon>
        <taxon>Clostridia</taxon>
        <taxon>Lachnospirales</taxon>
        <taxon>Lachnospiraceae</taxon>
        <taxon>Eisenbergiella</taxon>
    </lineage>
</organism>
<gene>
    <name evidence="2" type="ORF">DXC51_24620</name>
</gene>
<dbReference type="Proteomes" id="UP000260812">
    <property type="component" value="Unassembled WGS sequence"/>
</dbReference>
<evidence type="ECO:0000313" key="3">
    <source>
        <dbReference type="Proteomes" id="UP000260812"/>
    </source>
</evidence>
<evidence type="ECO:0000256" key="1">
    <source>
        <dbReference type="SAM" id="MobiDB-lite"/>
    </source>
</evidence>
<proteinExistence type="predicted"/>
<reference evidence="2" key="1">
    <citation type="submission" date="2018-08" db="EMBL/GenBank/DDBJ databases">
        <title>A genome reference for cultivated species of the human gut microbiota.</title>
        <authorList>
            <person name="Zou Y."/>
            <person name="Xue W."/>
            <person name="Luo G."/>
        </authorList>
    </citation>
    <scope>NUCLEOTIDE SEQUENCE [LARGE SCALE GENOMIC DNA]</scope>
    <source>
        <strain evidence="2">TF05-5AC</strain>
    </source>
</reference>
<sequence length="69" mass="7542">MKYKRTGLSPEKSPGGSHLEPPGAVCPENPAVFFGGKSIFKALFAEIKKIEKFSKNYEKSTCIISGNHI</sequence>
<feature type="region of interest" description="Disordered" evidence="1">
    <location>
        <begin position="1"/>
        <end position="23"/>
    </location>
</feature>
<dbReference type="AlphaFoldDB" id="A0A3E3HX33"/>
<accession>A0A3E3HX33</accession>
<dbReference type="EMBL" id="QVLV01000026">
    <property type="protein sequence ID" value="RGE56383.1"/>
    <property type="molecule type" value="Genomic_DNA"/>
</dbReference>
<protein>
    <submittedName>
        <fullName evidence="2">Uncharacterized protein</fullName>
    </submittedName>
</protein>
<name>A0A3E3HX33_9FIRM</name>
<evidence type="ECO:0000313" key="2">
    <source>
        <dbReference type="EMBL" id="RGE56383.1"/>
    </source>
</evidence>
<keyword evidence="3" id="KW-1185">Reference proteome</keyword>
<comment type="caution">
    <text evidence="2">The sequence shown here is derived from an EMBL/GenBank/DDBJ whole genome shotgun (WGS) entry which is preliminary data.</text>
</comment>